<evidence type="ECO:0000256" key="9">
    <source>
        <dbReference type="ARBA" id="ARBA00023004"/>
    </source>
</evidence>
<evidence type="ECO:0000256" key="13">
    <source>
        <dbReference type="ARBA" id="ARBA00023288"/>
    </source>
</evidence>
<evidence type="ECO:0000256" key="7">
    <source>
        <dbReference type="ARBA" id="ARBA00022723"/>
    </source>
</evidence>
<dbReference type="OrthoDB" id="3065412at2759"/>
<sequence length="171" mass="16330">MRFSLAALLFAGVLSANAASLRARQSFPDCANTCVLNPPSTFGCDAADDGCLCRSDQYVASTTQCIVQACDAADAASAEALSRQLCAEVGVTLTATPSFTSSGSSTASSTGAASTPTGAGSSTSAPAPSSQSSSSTSSGAAPTQTGNGAASSGINVALGAAAAAVAAVFAL</sequence>
<evidence type="ECO:0000256" key="12">
    <source>
        <dbReference type="ARBA" id="ARBA00023180"/>
    </source>
</evidence>
<accession>A0A9P3G2A0</accession>
<dbReference type="EMBL" id="BPQB01000004">
    <property type="protein sequence ID" value="GJE86355.1"/>
    <property type="molecule type" value="Genomic_DNA"/>
</dbReference>
<dbReference type="PANTHER" id="PTHR37928">
    <property type="entry name" value="CFEM DOMAIN PROTEIN (AFU_ORTHOLOGUE AFUA_6G14090)"/>
    <property type="match status" value="1"/>
</dbReference>
<evidence type="ECO:0000256" key="2">
    <source>
        <dbReference type="ARBA" id="ARBA00004613"/>
    </source>
</evidence>
<comment type="caution">
    <text evidence="17">The sequence shown here is derived from an EMBL/GenBank/DDBJ whole genome shotgun (WGS) entry which is preliminary data.</text>
</comment>
<evidence type="ECO:0000256" key="4">
    <source>
        <dbReference type="ARBA" id="ARBA00022475"/>
    </source>
</evidence>
<dbReference type="PROSITE" id="PS52012">
    <property type="entry name" value="CFEM"/>
    <property type="match status" value="1"/>
</dbReference>
<dbReference type="GO" id="GO:0046872">
    <property type="term" value="F:metal ion binding"/>
    <property type="evidence" value="ECO:0007669"/>
    <property type="project" value="UniProtKB-KW"/>
</dbReference>
<feature type="signal peptide" evidence="15">
    <location>
        <begin position="1"/>
        <end position="18"/>
    </location>
</feature>
<dbReference type="AlphaFoldDB" id="A0A9P3G2A0"/>
<protein>
    <submittedName>
        <fullName evidence="17">CFEM domain-containing protein</fullName>
    </submittedName>
</protein>
<evidence type="ECO:0000256" key="11">
    <source>
        <dbReference type="ARBA" id="ARBA00023157"/>
    </source>
</evidence>
<dbReference type="Pfam" id="PF05730">
    <property type="entry name" value="CFEM"/>
    <property type="match status" value="1"/>
</dbReference>
<keyword evidence="13" id="KW-0449">Lipoprotein</keyword>
<name>A0A9P3G2A0_9APHY</name>
<dbReference type="InterPro" id="IPR008427">
    <property type="entry name" value="Extracellular_membr_CFEM_dom"/>
</dbReference>
<keyword evidence="8 15" id="KW-0732">Signal</keyword>
<gene>
    <name evidence="17" type="ORF">PsYK624_024350</name>
</gene>
<evidence type="ECO:0000256" key="1">
    <source>
        <dbReference type="ARBA" id="ARBA00004609"/>
    </source>
</evidence>
<evidence type="ECO:0000256" key="5">
    <source>
        <dbReference type="ARBA" id="ARBA00022525"/>
    </source>
</evidence>
<evidence type="ECO:0000256" key="3">
    <source>
        <dbReference type="ARBA" id="ARBA00010031"/>
    </source>
</evidence>
<evidence type="ECO:0000256" key="8">
    <source>
        <dbReference type="ARBA" id="ARBA00022729"/>
    </source>
</evidence>
<proteinExistence type="inferred from homology"/>
<feature type="region of interest" description="Disordered" evidence="14">
    <location>
        <begin position="98"/>
        <end position="146"/>
    </location>
</feature>
<keyword evidence="7" id="KW-0479">Metal-binding</keyword>
<keyword evidence="12" id="KW-0325">Glycoprotein</keyword>
<evidence type="ECO:0000256" key="15">
    <source>
        <dbReference type="SAM" id="SignalP"/>
    </source>
</evidence>
<dbReference type="GO" id="GO:0005576">
    <property type="term" value="C:extracellular region"/>
    <property type="evidence" value="ECO:0007669"/>
    <property type="project" value="UniProtKB-SubCell"/>
</dbReference>
<evidence type="ECO:0000256" key="6">
    <source>
        <dbReference type="ARBA" id="ARBA00022617"/>
    </source>
</evidence>
<evidence type="ECO:0000313" key="17">
    <source>
        <dbReference type="EMBL" id="GJE86355.1"/>
    </source>
</evidence>
<organism evidence="17 18">
    <name type="scientific">Phanerochaete sordida</name>
    <dbReference type="NCBI Taxonomy" id="48140"/>
    <lineage>
        <taxon>Eukaryota</taxon>
        <taxon>Fungi</taxon>
        <taxon>Dikarya</taxon>
        <taxon>Basidiomycota</taxon>
        <taxon>Agaricomycotina</taxon>
        <taxon>Agaricomycetes</taxon>
        <taxon>Polyporales</taxon>
        <taxon>Phanerochaetaceae</taxon>
        <taxon>Phanerochaete</taxon>
    </lineage>
</organism>
<keyword evidence="10" id="KW-0472">Membrane</keyword>
<dbReference type="InterPro" id="IPR051735">
    <property type="entry name" value="CFEM_domain"/>
</dbReference>
<evidence type="ECO:0000313" key="18">
    <source>
        <dbReference type="Proteomes" id="UP000703269"/>
    </source>
</evidence>
<keyword evidence="4" id="KW-1003">Cell membrane</keyword>
<evidence type="ECO:0000256" key="14">
    <source>
        <dbReference type="SAM" id="MobiDB-lite"/>
    </source>
</evidence>
<feature type="domain" description="CFEM" evidence="16">
    <location>
        <begin position="1"/>
        <end position="116"/>
    </location>
</feature>
<feature type="chain" id="PRO_5040284811" evidence="15">
    <location>
        <begin position="19"/>
        <end position="171"/>
    </location>
</feature>
<evidence type="ECO:0000259" key="16">
    <source>
        <dbReference type="PROSITE" id="PS52012"/>
    </source>
</evidence>
<dbReference type="PANTHER" id="PTHR37928:SF2">
    <property type="entry name" value="GPI ANCHORED CFEM DOMAIN PROTEIN (AFU_ORTHOLOGUE AFUA_6G10580)"/>
    <property type="match status" value="1"/>
</dbReference>
<dbReference type="GO" id="GO:0005886">
    <property type="term" value="C:plasma membrane"/>
    <property type="evidence" value="ECO:0007669"/>
    <property type="project" value="UniProtKB-SubCell"/>
</dbReference>
<keyword evidence="9" id="KW-0408">Iron</keyword>
<evidence type="ECO:0000256" key="10">
    <source>
        <dbReference type="ARBA" id="ARBA00023136"/>
    </source>
</evidence>
<keyword evidence="5" id="KW-0964">Secreted</keyword>
<keyword evidence="6" id="KW-0349">Heme</keyword>
<dbReference type="Proteomes" id="UP000703269">
    <property type="component" value="Unassembled WGS sequence"/>
</dbReference>
<reference evidence="17 18" key="1">
    <citation type="submission" date="2021-08" db="EMBL/GenBank/DDBJ databases">
        <title>Draft Genome Sequence of Phanerochaete sordida strain YK-624.</title>
        <authorList>
            <person name="Mori T."/>
            <person name="Dohra H."/>
            <person name="Suzuki T."/>
            <person name="Kawagishi H."/>
            <person name="Hirai H."/>
        </authorList>
    </citation>
    <scope>NUCLEOTIDE SEQUENCE [LARGE SCALE GENOMIC DNA]</scope>
    <source>
        <strain evidence="17 18">YK-624</strain>
    </source>
</reference>
<keyword evidence="11" id="KW-1015">Disulfide bond</keyword>
<comment type="subcellular location">
    <subcellularLocation>
        <location evidence="1">Cell membrane</location>
        <topology evidence="1">Lipid-anchor</topology>
        <topology evidence="1">GPI-anchor</topology>
    </subcellularLocation>
    <subcellularLocation>
        <location evidence="2">Secreted</location>
    </subcellularLocation>
</comment>
<comment type="similarity">
    <text evidence="3">Belongs to the RBT5 family.</text>
</comment>
<dbReference type="SMART" id="SM00747">
    <property type="entry name" value="CFEM"/>
    <property type="match status" value="1"/>
</dbReference>
<keyword evidence="18" id="KW-1185">Reference proteome</keyword>